<dbReference type="SUPFAM" id="SSF46689">
    <property type="entry name" value="Homeodomain-like"/>
    <property type="match status" value="1"/>
</dbReference>
<dbReference type="Proteomes" id="UP000005387">
    <property type="component" value="Unassembled WGS sequence"/>
</dbReference>
<dbReference type="InterPro" id="IPR036271">
    <property type="entry name" value="Tet_transcr_reg_TetR-rel_C_sf"/>
</dbReference>
<keyword evidence="1" id="KW-0678">Repressor</keyword>
<accession>E0I4Q9</accession>
<dbReference type="Pfam" id="PF02909">
    <property type="entry name" value="TetR_C_1"/>
    <property type="match status" value="1"/>
</dbReference>
<feature type="DNA-binding region" description="H-T-H motif" evidence="5">
    <location>
        <begin position="48"/>
        <end position="67"/>
    </location>
</feature>
<dbReference type="PROSITE" id="PS50977">
    <property type="entry name" value="HTH_TETR_2"/>
    <property type="match status" value="1"/>
</dbReference>
<evidence type="ECO:0000313" key="7">
    <source>
        <dbReference type="EMBL" id="EFM12590.1"/>
    </source>
</evidence>
<dbReference type="Pfam" id="PF00440">
    <property type="entry name" value="TetR_N"/>
    <property type="match status" value="1"/>
</dbReference>
<dbReference type="PANTHER" id="PTHR30055">
    <property type="entry name" value="HTH-TYPE TRANSCRIPTIONAL REGULATOR RUTR"/>
    <property type="match status" value="1"/>
</dbReference>
<proteinExistence type="predicted"/>
<dbReference type="GO" id="GO:0045892">
    <property type="term" value="P:negative regulation of DNA-templated transcription"/>
    <property type="evidence" value="ECO:0007669"/>
    <property type="project" value="InterPro"/>
</dbReference>
<evidence type="ECO:0000256" key="3">
    <source>
        <dbReference type="ARBA" id="ARBA00023125"/>
    </source>
</evidence>
<name>E0I4Q9_9BACL</name>
<dbReference type="InterPro" id="IPR004111">
    <property type="entry name" value="Repressor_TetR_C"/>
</dbReference>
<keyword evidence="4" id="KW-0804">Transcription</keyword>
<dbReference type="STRING" id="717606.PaecuDRAFT_0101"/>
<dbReference type="PRINTS" id="PR00400">
    <property type="entry name" value="TETREPRESSOR"/>
</dbReference>
<organism evidence="7 8">
    <name type="scientific">Paenibacillus curdlanolyticus YK9</name>
    <dbReference type="NCBI Taxonomy" id="717606"/>
    <lineage>
        <taxon>Bacteria</taxon>
        <taxon>Bacillati</taxon>
        <taxon>Bacillota</taxon>
        <taxon>Bacilli</taxon>
        <taxon>Bacillales</taxon>
        <taxon>Paenibacillaceae</taxon>
        <taxon>Paenibacillus</taxon>
    </lineage>
</organism>
<sequence length="236" mass="26818">MARRRIYPSPASTPLIEQQEPLHTPLDRERIINTALELLRTEELANISMRRIADALGVKAAALYYHVKDKDQLLHGLAEQISKQIPFPDASLAWRDQLALWASSFRHTLNQYRDAVTIMGATIAGSPTRLAHIEYLYRVLFEADFPDARIPWLAAMVKNFIMGFADEERRLLDRASDNGETMEEMSEDYADRFQSLPQDQYPHVIRLASITTAPDLDAEFAFGLGVLLDGFEASRQ</sequence>
<evidence type="ECO:0000256" key="1">
    <source>
        <dbReference type="ARBA" id="ARBA00022491"/>
    </source>
</evidence>
<dbReference type="OrthoDB" id="166040at2"/>
<dbReference type="Gene3D" id="1.10.357.10">
    <property type="entry name" value="Tetracycline Repressor, domain 2"/>
    <property type="match status" value="1"/>
</dbReference>
<dbReference type="InterPro" id="IPR001647">
    <property type="entry name" value="HTH_TetR"/>
</dbReference>
<keyword evidence="3 5" id="KW-0238">DNA-binding</keyword>
<evidence type="ECO:0000256" key="4">
    <source>
        <dbReference type="ARBA" id="ARBA00023163"/>
    </source>
</evidence>
<protein>
    <submittedName>
        <fullName evidence="7">Transcriptional regulator, TetR family</fullName>
    </submittedName>
</protein>
<keyword evidence="2" id="KW-0805">Transcription regulation</keyword>
<dbReference type="InterPro" id="IPR003012">
    <property type="entry name" value="Tet_transcr_reg_TetR"/>
</dbReference>
<dbReference type="InterPro" id="IPR050109">
    <property type="entry name" value="HTH-type_TetR-like_transc_reg"/>
</dbReference>
<dbReference type="GO" id="GO:0000976">
    <property type="term" value="F:transcription cis-regulatory region binding"/>
    <property type="evidence" value="ECO:0007669"/>
    <property type="project" value="TreeGrafter"/>
</dbReference>
<dbReference type="AlphaFoldDB" id="E0I4Q9"/>
<evidence type="ECO:0000259" key="6">
    <source>
        <dbReference type="PROSITE" id="PS50977"/>
    </source>
</evidence>
<reference evidence="7 8" key="1">
    <citation type="submission" date="2010-07" db="EMBL/GenBank/DDBJ databases">
        <title>The draft genome of Paenibacillus curdlanolyticus YK9.</title>
        <authorList>
            <consortium name="US DOE Joint Genome Institute (JGI-PGF)"/>
            <person name="Lucas S."/>
            <person name="Copeland A."/>
            <person name="Lapidus A."/>
            <person name="Cheng J.-F."/>
            <person name="Bruce D."/>
            <person name="Goodwin L."/>
            <person name="Pitluck S."/>
            <person name="Land M.L."/>
            <person name="Hauser L."/>
            <person name="Chang Y.-J."/>
            <person name="Jeffries C."/>
            <person name="Anderson I.J."/>
            <person name="Johnson E."/>
            <person name="Loganathan U."/>
            <person name="Mulhopadhyay B."/>
            <person name="Kyrpides N."/>
            <person name="Woyke T.J."/>
        </authorList>
    </citation>
    <scope>NUCLEOTIDE SEQUENCE [LARGE SCALE GENOMIC DNA]</scope>
    <source>
        <strain evidence="7 8">YK9</strain>
    </source>
</reference>
<dbReference type="RefSeq" id="WP_006036119.1">
    <property type="nucleotide sequence ID" value="NZ_AEDD01000001.1"/>
</dbReference>
<dbReference type="PANTHER" id="PTHR30055:SF151">
    <property type="entry name" value="TRANSCRIPTIONAL REGULATORY PROTEIN"/>
    <property type="match status" value="1"/>
</dbReference>
<dbReference type="Gene3D" id="1.10.10.60">
    <property type="entry name" value="Homeodomain-like"/>
    <property type="match status" value="1"/>
</dbReference>
<dbReference type="GO" id="GO:0046677">
    <property type="term" value="P:response to antibiotic"/>
    <property type="evidence" value="ECO:0007669"/>
    <property type="project" value="InterPro"/>
</dbReference>
<evidence type="ECO:0000313" key="8">
    <source>
        <dbReference type="Proteomes" id="UP000005387"/>
    </source>
</evidence>
<dbReference type="eggNOG" id="COG1309">
    <property type="taxonomic scope" value="Bacteria"/>
</dbReference>
<evidence type="ECO:0000256" key="5">
    <source>
        <dbReference type="PROSITE-ProRule" id="PRU00335"/>
    </source>
</evidence>
<dbReference type="PRINTS" id="PR00455">
    <property type="entry name" value="HTHTETR"/>
</dbReference>
<dbReference type="SUPFAM" id="SSF48498">
    <property type="entry name" value="Tetracyclin repressor-like, C-terminal domain"/>
    <property type="match status" value="1"/>
</dbReference>
<dbReference type="InterPro" id="IPR009057">
    <property type="entry name" value="Homeodomain-like_sf"/>
</dbReference>
<dbReference type="GO" id="GO:0003700">
    <property type="term" value="F:DNA-binding transcription factor activity"/>
    <property type="evidence" value="ECO:0007669"/>
    <property type="project" value="TreeGrafter"/>
</dbReference>
<evidence type="ECO:0000256" key="2">
    <source>
        <dbReference type="ARBA" id="ARBA00023015"/>
    </source>
</evidence>
<keyword evidence="8" id="KW-1185">Reference proteome</keyword>
<dbReference type="EMBL" id="AEDD01000001">
    <property type="protein sequence ID" value="EFM12590.1"/>
    <property type="molecule type" value="Genomic_DNA"/>
</dbReference>
<feature type="domain" description="HTH tetR-type" evidence="6">
    <location>
        <begin position="25"/>
        <end position="85"/>
    </location>
</feature>
<gene>
    <name evidence="7" type="ORF">PaecuDRAFT_0101</name>
</gene>